<proteinExistence type="predicted"/>
<dbReference type="AlphaFoldDB" id="A0AAW0PEI7"/>
<dbReference type="Proteomes" id="UP001460270">
    <property type="component" value="Unassembled WGS sequence"/>
</dbReference>
<keyword evidence="1" id="KW-0732">Signal</keyword>
<feature type="signal peptide" evidence="1">
    <location>
        <begin position="1"/>
        <end position="30"/>
    </location>
</feature>
<keyword evidence="3" id="KW-1185">Reference proteome</keyword>
<gene>
    <name evidence="2" type="ORF">WMY93_010737</name>
</gene>
<accession>A0AAW0PEI7</accession>
<dbReference type="EMBL" id="JBBPFD010000007">
    <property type="protein sequence ID" value="KAK7919453.1"/>
    <property type="molecule type" value="Genomic_DNA"/>
</dbReference>
<evidence type="ECO:0000313" key="3">
    <source>
        <dbReference type="Proteomes" id="UP001460270"/>
    </source>
</evidence>
<protein>
    <submittedName>
        <fullName evidence="2">Uncharacterized protein</fullName>
    </submittedName>
</protein>
<sequence length="136" mass="15554">MATCWDRGAALCPFSVYALTTLLFTGVVESQSSNNTELLFNLANQTAPTLDYGTNINVTLTDQDLLQTQMDSNETLITEDDEMFQDWENTLGPRQCHEKILRKISFEYCGEEFNVKMRERERGQVVQSARSYQIIP</sequence>
<organism evidence="2 3">
    <name type="scientific">Mugilogobius chulae</name>
    <name type="common">yellowstripe goby</name>
    <dbReference type="NCBI Taxonomy" id="88201"/>
    <lineage>
        <taxon>Eukaryota</taxon>
        <taxon>Metazoa</taxon>
        <taxon>Chordata</taxon>
        <taxon>Craniata</taxon>
        <taxon>Vertebrata</taxon>
        <taxon>Euteleostomi</taxon>
        <taxon>Actinopterygii</taxon>
        <taxon>Neopterygii</taxon>
        <taxon>Teleostei</taxon>
        <taxon>Neoteleostei</taxon>
        <taxon>Acanthomorphata</taxon>
        <taxon>Gobiaria</taxon>
        <taxon>Gobiiformes</taxon>
        <taxon>Gobioidei</taxon>
        <taxon>Gobiidae</taxon>
        <taxon>Gobionellinae</taxon>
        <taxon>Mugilogobius</taxon>
    </lineage>
</organism>
<evidence type="ECO:0000256" key="1">
    <source>
        <dbReference type="SAM" id="SignalP"/>
    </source>
</evidence>
<name>A0AAW0PEI7_9GOBI</name>
<reference evidence="3" key="1">
    <citation type="submission" date="2024-04" db="EMBL/GenBank/DDBJ databases">
        <title>Salinicola lusitanus LLJ914,a marine bacterium isolated from the Okinawa Trough.</title>
        <authorList>
            <person name="Li J."/>
        </authorList>
    </citation>
    <scope>NUCLEOTIDE SEQUENCE [LARGE SCALE GENOMIC DNA]</scope>
</reference>
<feature type="chain" id="PRO_5043665147" evidence="1">
    <location>
        <begin position="31"/>
        <end position="136"/>
    </location>
</feature>
<comment type="caution">
    <text evidence="2">The sequence shown here is derived from an EMBL/GenBank/DDBJ whole genome shotgun (WGS) entry which is preliminary data.</text>
</comment>
<evidence type="ECO:0000313" key="2">
    <source>
        <dbReference type="EMBL" id="KAK7919453.1"/>
    </source>
</evidence>